<reference evidence="3" key="1">
    <citation type="submission" date="2023-07" db="EMBL/GenBank/DDBJ databases">
        <title>draft genome sequence of fig (Ficus carica).</title>
        <authorList>
            <person name="Takahashi T."/>
            <person name="Nishimura K."/>
        </authorList>
    </citation>
    <scope>NUCLEOTIDE SEQUENCE</scope>
</reference>
<accession>A0AA87YUU5</accession>
<evidence type="ECO:0000256" key="2">
    <source>
        <dbReference type="SAM" id="MobiDB-lite"/>
    </source>
</evidence>
<comment type="caution">
    <text evidence="3">The sequence shown here is derived from an EMBL/GenBank/DDBJ whole genome shotgun (WGS) entry which is preliminary data.</text>
</comment>
<protein>
    <submittedName>
        <fullName evidence="3">Uncharacterized protein</fullName>
    </submittedName>
</protein>
<dbReference type="Proteomes" id="UP001187192">
    <property type="component" value="Unassembled WGS sequence"/>
</dbReference>
<proteinExistence type="predicted"/>
<feature type="compositionally biased region" description="Basic and acidic residues" evidence="2">
    <location>
        <begin position="1"/>
        <end position="10"/>
    </location>
</feature>
<keyword evidence="4" id="KW-1185">Reference proteome</keyword>
<feature type="region of interest" description="Disordered" evidence="2">
    <location>
        <begin position="1"/>
        <end position="30"/>
    </location>
</feature>
<feature type="compositionally biased region" description="Polar residues" evidence="2">
    <location>
        <begin position="15"/>
        <end position="30"/>
    </location>
</feature>
<organism evidence="3 4">
    <name type="scientific">Ficus carica</name>
    <name type="common">Common fig</name>
    <dbReference type="NCBI Taxonomy" id="3494"/>
    <lineage>
        <taxon>Eukaryota</taxon>
        <taxon>Viridiplantae</taxon>
        <taxon>Streptophyta</taxon>
        <taxon>Embryophyta</taxon>
        <taxon>Tracheophyta</taxon>
        <taxon>Spermatophyta</taxon>
        <taxon>Magnoliopsida</taxon>
        <taxon>eudicotyledons</taxon>
        <taxon>Gunneridae</taxon>
        <taxon>Pentapetalae</taxon>
        <taxon>rosids</taxon>
        <taxon>fabids</taxon>
        <taxon>Rosales</taxon>
        <taxon>Moraceae</taxon>
        <taxon>Ficeae</taxon>
        <taxon>Ficus</taxon>
    </lineage>
</organism>
<evidence type="ECO:0000256" key="1">
    <source>
        <dbReference type="SAM" id="Coils"/>
    </source>
</evidence>
<evidence type="ECO:0000313" key="4">
    <source>
        <dbReference type="Proteomes" id="UP001187192"/>
    </source>
</evidence>
<evidence type="ECO:0000313" key="3">
    <source>
        <dbReference type="EMBL" id="GMN19235.1"/>
    </source>
</evidence>
<dbReference type="EMBL" id="BTGU01003769">
    <property type="protein sequence ID" value="GMN19235.1"/>
    <property type="molecule type" value="Genomic_DNA"/>
</dbReference>
<keyword evidence="1" id="KW-0175">Coiled coil</keyword>
<gene>
    <name evidence="3" type="ORF">TIFTF001_045150</name>
</gene>
<name>A0AA87YUU5_FICCA</name>
<feature type="coiled-coil region" evidence="1">
    <location>
        <begin position="45"/>
        <end position="72"/>
    </location>
</feature>
<sequence>MADEREHQEEPLQDSPANQPKASSSGGNAQIANLMRLVEELTWKHNIQQNQMESISAENQVLKNQLMAINTQAA</sequence>
<dbReference type="AlphaFoldDB" id="A0AA87YUU5"/>